<evidence type="ECO:0000256" key="4">
    <source>
        <dbReference type="ARBA" id="ARBA00023242"/>
    </source>
</evidence>
<evidence type="ECO:0000256" key="3">
    <source>
        <dbReference type="ARBA" id="ARBA00022776"/>
    </source>
</evidence>
<evidence type="ECO:0000313" key="9">
    <source>
        <dbReference type="Proteomes" id="UP000245946"/>
    </source>
</evidence>
<dbReference type="Proteomes" id="UP000245946">
    <property type="component" value="Unassembled WGS sequence"/>
</dbReference>
<dbReference type="GO" id="GO:0007064">
    <property type="term" value="P:mitotic sister chromatid cohesion"/>
    <property type="evidence" value="ECO:0007669"/>
    <property type="project" value="InterPro"/>
</dbReference>
<protein>
    <submittedName>
        <fullName evidence="8">ARM repeat-containing protein</fullName>
    </submittedName>
</protein>
<dbReference type="GO" id="GO:0000785">
    <property type="term" value="C:chromatin"/>
    <property type="evidence" value="ECO:0007669"/>
    <property type="project" value="TreeGrafter"/>
</dbReference>
<dbReference type="Pfam" id="PF20168">
    <property type="entry name" value="PDS5"/>
    <property type="match status" value="1"/>
</dbReference>
<feature type="compositionally biased region" description="Basic residues" evidence="7">
    <location>
        <begin position="1184"/>
        <end position="1201"/>
    </location>
</feature>
<evidence type="ECO:0000256" key="2">
    <source>
        <dbReference type="ARBA" id="ARBA00022618"/>
    </source>
</evidence>
<dbReference type="Gene3D" id="1.25.10.10">
    <property type="entry name" value="Leucine-rich Repeat Variant"/>
    <property type="match status" value="1"/>
</dbReference>
<feature type="region of interest" description="Disordered" evidence="7">
    <location>
        <begin position="1160"/>
        <end position="1316"/>
    </location>
</feature>
<dbReference type="InterPro" id="IPR016024">
    <property type="entry name" value="ARM-type_fold"/>
</dbReference>
<dbReference type="InterPro" id="IPR011989">
    <property type="entry name" value="ARM-like"/>
</dbReference>
<dbReference type="STRING" id="58919.A0A316Z5T1"/>
<dbReference type="InterPro" id="IPR039776">
    <property type="entry name" value="Pds5"/>
</dbReference>
<evidence type="ECO:0000313" key="8">
    <source>
        <dbReference type="EMBL" id="PWN96969.1"/>
    </source>
</evidence>
<dbReference type="GO" id="GO:0051301">
    <property type="term" value="P:cell division"/>
    <property type="evidence" value="ECO:0007669"/>
    <property type="project" value="UniProtKB-KW"/>
</dbReference>
<dbReference type="CDD" id="cd19953">
    <property type="entry name" value="PDS5"/>
    <property type="match status" value="1"/>
</dbReference>
<accession>A0A316Z5T1</accession>
<keyword evidence="6" id="KW-0175">Coiled coil</keyword>
<comment type="subcellular location">
    <subcellularLocation>
        <location evidence="1">Nucleus</location>
    </subcellularLocation>
</comment>
<dbReference type="GO" id="GO:0006281">
    <property type="term" value="P:DNA repair"/>
    <property type="evidence" value="ECO:0007669"/>
    <property type="project" value="TreeGrafter"/>
</dbReference>
<keyword evidence="2" id="KW-0132">Cell division</keyword>
<dbReference type="SUPFAM" id="SSF48371">
    <property type="entry name" value="ARM repeat"/>
    <property type="match status" value="1"/>
</dbReference>
<evidence type="ECO:0000256" key="5">
    <source>
        <dbReference type="ARBA" id="ARBA00023306"/>
    </source>
</evidence>
<feature type="compositionally biased region" description="Basic and acidic residues" evidence="7">
    <location>
        <begin position="1242"/>
        <end position="1264"/>
    </location>
</feature>
<organism evidence="8 9">
    <name type="scientific">Tilletiopsis washingtonensis</name>
    <dbReference type="NCBI Taxonomy" id="58919"/>
    <lineage>
        <taxon>Eukaryota</taxon>
        <taxon>Fungi</taxon>
        <taxon>Dikarya</taxon>
        <taxon>Basidiomycota</taxon>
        <taxon>Ustilaginomycotina</taxon>
        <taxon>Exobasidiomycetes</taxon>
        <taxon>Entylomatales</taxon>
        <taxon>Entylomatales incertae sedis</taxon>
        <taxon>Tilletiopsis</taxon>
    </lineage>
</organism>
<sequence>MVRPQATASRMRLQNTGPLYTKGASTDALLKKLKAVQKELSEMEQELIDTASLNPLTKQLIANGIIHHKSDAVRASAACCLADLLRLYAPKAPYTASELKDIFAFFIDRLISQKGGLAKPGSADYADCFYLLENLSNVKSITLVTDLPGADEMITDVFRGFFDLIRPEITKNVEICMADILVQLIDECVSLPSDVLEILLSAFTSKAEKANPAAHRLAVEVCSATKDRLQKNIAQYFSEVIVTASSEEGQVEREKGLRTAHGLVIQINRAVPALLLNVVPALEEELRTEDLMVRQIATKTLGQMFAEKTGSDLARKYSSTWREWLGRANDRHTTIRISWAEAAGPLLTVLRPEQREELNQVVFAKLGDPDDKVRAAMVHTLGTLDYETALHHVEKRVWEETAVRCKDRKAGVRAQAFDTLGRVYKLARGELISRDPKATSQFSWIPREVLKAIYCKDPDIMQHVAAALDRHFLRLTVGASEDEWAGRLLLVMSQLDDSARKALLRLTNLQKARTKFVAFVQACEAYNGGIIDHDEDLVKRKLTDSINQMASQLADAQKTKVDLYAFAKMNDNRAYKLLRMCFDEATDLKGLIKARTDVLQRIRDKDAGVADTMEHLLRAACLFIVNRSTIPTLIRKLQDSKDVGDVGMTPAGDVGDETQGTILATSAREAELSAARRDSEFLLRAVAKNCPKILTSHVPELVKALSAESNHTLAKESLRALAAVALNEPAAMPVERKAIERFSRYVRLGTMHEAKYAGRLISVLSKGKKAGATALDARGAQLAHTAAEQLAEELTKRLPTSSGERLVADLAALGQIVKHAPEAAADVGDAIVRHLLTGILQKPWPADETVAAEEEDDAPSWVEDDDMSTSLRSKLLSLDLLTKRCMAYASADGVTDVAVPVFRLLFATLTSGEPRPLGASPASKSRMRLQAGICILKMARVDKLEQCIKHEFVSLALMVQDECSNVRTLFLYKLLLFLRKRVLPPRFNAAPFLAAYDPDEENRQMVVNYAQSMYRNMPGEWRMKLFELPFTRFLHLLAHHPDFGRDSVEELSDSGKYIDFYLDALANAENVGLLYHLATKLKGVRDVETSAHSDNLYTLSELAQLYIRLRAASQNWTIQTYPGKTRLPTDIFRPLPSREVQKEVYERVFIPEATVLALTERKNHQPGAKRRAAGAKERVARPKAAPKARVSKASAPKRKRKADAASDDEDEAGNSDASDDEDAASALSSEEEEEPDTDGEAAEGRGARAKQQKRDAVRKRNELKRQRKAAAAKENREGSLSSAASASDDDGDAEIEQPSKRPKTAGATRSRRAAAA</sequence>
<feature type="compositionally biased region" description="Acidic residues" evidence="7">
    <location>
        <begin position="1205"/>
        <end position="1241"/>
    </location>
</feature>
<dbReference type="OrthoDB" id="200660at2759"/>
<keyword evidence="4" id="KW-0539">Nucleus</keyword>
<name>A0A316Z5T1_9BASI</name>
<dbReference type="PANTHER" id="PTHR12663">
    <property type="entry name" value="ANDROGEN INDUCED INHIBITOR OF PROLIFERATION AS3 / PDS5-RELATED"/>
    <property type="match status" value="1"/>
</dbReference>
<dbReference type="RefSeq" id="XP_025597248.1">
    <property type="nucleotide sequence ID" value="XM_025742837.1"/>
</dbReference>
<keyword evidence="9" id="KW-1185">Reference proteome</keyword>
<keyword evidence="5" id="KW-0131">Cell cycle</keyword>
<feature type="coiled-coil region" evidence="6">
    <location>
        <begin position="26"/>
        <end position="53"/>
    </location>
</feature>
<evidence type="ECO:0000256" key="7">
    <source>
        <dbReference type="SAM" id="MobiDB-lite"/>
    </source>
</evidence>
<dbReference type="GO" id="GO:0005634">
    <property type="term" value="C:nucleus"/>
    <property type="evidence" value="ECO:0007669"/>
    <property type="project" value="UniProtKB-SubCell"/>
</dbReference>
<evidence type="ECO:0000256" key="1">
    <source>
        <dbReference type="ARBA" id="ARBA00004123"/>
    </source>
</evidence>
<dbReference type="PANTHER" id="PTHR12663:SF0">
    <property type="entry name" value="PRECOCIOUS DISSOCIATION OF SISTERS 5, ISOFORM A"/>
    <property type="match status" value="1"/>
</dbReference>
<dbReference type="EMBL" id="KZ819297">
    <property type="protein sequence ID" value="PWN96969.1"/>
    <property type="molecule type" value="Genomic_DNA"/>
</dbReference>
<dbReference type="GeneID" id="37270381"/>
<evidence type="ECO:0000256" key="6">
    <source>
        <dbReference type="SAM" id="Coils"/>
    </source>
</evidence>
<keyword evidence="3" id="KW-0498">Mitosis</keyword>
<reference evidence="8 9" key="1">
    <citation type="journal article" date="2018" name="Mol. Biol. Evol.">
        <title>Broad Genomic Sampling Reveals a Smut Pathogenic Ancestry of the Fungal Clade Ustilaginomycotina.</title>
        <authorList>
            <person name="Kijpornyongpan T."/>
            <person name="Mondo S.J."/>
            <person name="Barry K."/>
            <person name="Sandor L."/>
            <person name="Lee J."/>
            <person name="Lipzen A."/>
            <person name="Pangilinan J."/>
            <person name="LaButti K."/>
            <person name="Hainaut M."/>
            <person name="Henrissat B."/>
            <person name="Grigoriev I.V."/>
            <person name="Spatafora J.W."/>
            <person name="Aime M.C."/>
        </authorList>
    </citation>
    <scope>NUCLEOTIDE SEQUENCE [LARGE SCALE GENOMIC DNA]</scope>
    <source>
        <strain evidence="8 9">MCA 4186</strain>
    </source>
</reference>
<proteinExistence type="predicted"/>
<gene>
    <name evidence="8" type="ORF">FA09DRAFT_331022</name>
</gene>